<evidence type="ECO:0000256" key="4">
    <source>
        <dbReference type="ARBA" id="ARBA00023054"/>
    </source>
</evidence>
<gene>
    <name evidence="9" type="ORF">A359_08710</name>
</gene>
<dbReference type="PANTHER" id="PTHR30563">
    <property type="entry name" value="DNA RECOMBINATION PROTEIN RMUC"/>
    <property type="match status" value="1"/>
</dbReference>
<dbReference type="STRING" id="1199245.A359_08710"/>
<evidence type="ECO:0000256" key="5">
    <source>
        <dbReference type="ARBA" id="ARBA00023172"/>
    </source>
</evidence>
<feature type="region of interest" description="Disordered" evidence="7">
    <location>
        <begin position="471"/>
        <end position="491"/>
    </location>
</feature>
<dbReference type="Pfam" id="PF02646">
    <property type="entry name" value="RmuC"/>
    <property type="match status" value="1"/>
</dbReference>
<dbReference type="InterPro" id="IPR003798">
    <property type="entry name" value="DNA_recombination_RmuC"/>
</dbReference>
<keyword evidence="4 6" id="KW-0175">Coiled coil</keyword>
<evidence type="ECO:0000256" key="1">
    <source>
        <dbReference type="ARBA" id="ARBA00003416"/>
    </source>
</evidence>
<evidence type="ECO:0000256" key="3">
    <source>
        <dbReference type="ARBA" id="ARBA00015065"/>
    </source>
</evidence>
<dbReference type="Proteomes" id="UP000003936">
    <property type="component" value="Chromosome"/>
</dbReference>
<evidence type="ECO:0000256" key="6">
    <source>
        <dbReference type="SAM" id="Coils"/>
    </source>
</evidence>
<dbReference type="EMBL" id="CP003546">
    <property type="protein sequence ID" value="AFP85237.1"/>
    <property type="molecule type" value="Genomic_DNA"/>
</dbReference>
<keyword evidence="8" id="KW-1133">Transmembrane helix</keyword>
<keyword evidence="8" id="KW-0472">Membrane</keyword>
<dbReference type="PATRIC" id="fig|1199245.3.peg.1000"/>
<evidence type="ECO:0000256" key="8">
    <source>
        <dbReference type="SAM" id="Phobius"/>
    </source>
</evidence>
<proteinExistence type="inferred from homology"/>
<feature type="coiled-coil region" evidence="6">
    <location>
        <begin position="196"/>
        <end position="230"/>
    </location>
</feature>
<comment type="similarity">
    <text evidence="2">Belongs to the RmuC family.</text>
</comment>
<dbReference type="RefSeq" id="WP_014888534.1">
    <property type="nucleotide sequence ID" value="NC_018419.1"/>
</dbReference>
<keyword evidence="8" id="KW-0812">Transmembrane</keyword>
<comment type="function">
    <text evidence="1">Involved in DNA recombination.</text>
</comment>
<dbReference type="AlphaFoldDB" id="J3TFX9"/>
<evidence type="ECO:0000313" key="9">
    <source>
        <dbReference type="EMBL" id="AFP85237.1"/>
    </source>
</evidence>
<dbReference type="GO" id="GO:0006310">
    <property type="term" value="P:DNA recombination"/>
    <property type="evidence" value="ECO:0007669"/>
    <property type="project" value="UniProtKB-KW"/>
</dbReference>
<organism evidence="9 10">
    <name type="scientific">secondary endosymbiont of Ctenarytaina eucalypti</name>
    <dbReference type="NCBI Taxonomy" id="1199245"/>
    <lineage>
        <taxon>Bacteria</taxon>
        <taxon>Pseudomonadati</taxon>
        <taxon>Pseudomonadota</taxon>
        <taxon>Gammaproteobacteria</taxon>
        <taxon>Enterobacterales</taxon>
        <taxon>Enterobacteriaceae</taxon>
        <taxon>aphid secondary symbionts</taxon>
    </lineage>
</organism>
<evidence type="ECO:0000256" key="2">
    <source>
        <dbReference type="ARBA" id="ARBA00009840"/>
    </source>
</evidence>
<sequence precursor="true">MDYGLLYSGIGGALIGALLGWLIDALRLHPQHLAQEAERISLEQKLLAAQKALLYEQNARQQGEASLRAGEQRQREQYGRLVAAEERLSSLSHVRLECEQLNQELRGQLELNRRQEADLREVAIRLEETRLATEEKQRLLIDSERRLSAQFENLANRIFEHSGRKVDEQNRQSLNQMLMPLREQLDGFRQQAQESFNQEARERHTLRHEIQNLQKLNVQMAQEAVNLTRALKGDKKAQGTWGEVVLSKILEASGLRAGNEFETQISIQKGDGRRVQPDVVVRLPQGKDVIIDAKISLVAYERYFNSDNDVERQQALSEYVNALRAHIKLLSNKDYEKIPSLRSLDYVLMFVPIEPAFIVAIDRQPELINEAMAHNIILVSPSTLLVALRTIHNLWSYEHQSRNAQHIADRAARLYDKLRLFVSDMDAIGQSLEKAQASYRLAQNKLRYGRGNIISQAEEFRALGVDMKRPIPPTSSINSPITDRSGEDAPVSEECLCDETYEPKVNRIKDVTNLPPRKRYKK</sequence>
<keyword evidence="10" id="KW-1185">Reference proteome</keyword>
<evidence type="ECO:0000256" key="7">
    <source>
        <dbReference type="SAM" id="MobiDB-lite"/>
    </source>
</evidence>
<reference evidence="9 10" key="1">
    <citation type="journal article" date="2012" name="Mol. Biol. Evol.">
        <title>Genome reduction and co-evolution between the primary and secondary bacterial symbionts of psyllids.</title>
        <authorList>
            <person name="Sloan D.B."/>
            <person name="Moran N.A."/>
        </authorList>
    </citation>
    <scope>NUCLEOTIDE SEQUENCE [LARGE SCALE GENOMIC DNA]</scope>
    <source>
        <strain evidence="9">Ceuc_S</strain>
    </source>
</reference>
<dbReference type="OrthoDB" id="9765111at2"/>
<name>J3TFX9_9ENTR</name>
<keyword evidence="5" id="KW-0233">DNA recombination</keyword>
<dbReference type="KEGG" id="sect:A359_08710"/>
<protein>
    <recommendedName>
        <fullName evidence="3">DNA recombination protein RmuC</fullName>
    </recommendedName>
</protein>
<accession>J3TFX9</accession>
<dbReference type="PANTHER" id="PTHR30563:SF0">
    <property type="entry name" value="DNA RECOMBINATION PROTEIN RMUC"/>
    <property type="match status" value="1"/>
</dbReference>
<feature type="transmembrane region" description="Helical" evidence="8">
    <location>
        <begin position="6"/>
        <end position="23"/>
    </location>
</feature>
<dbReference type="HOGENOM" id="CLU_024057_0_1_6"/>
<evidence type="ECO:0000313" key="10">
    <source>
        <dbReference type="Proteomes" id="UP000003936"/>
    </source>
</evidence>